<dbReference type="InterPro" id="IPR020103">
    <property type="entry name" value="PsdUridine_synth_cat_dom_sf"/>
</dbReference>
<evidence type="ECO:0000313" key="6">
    <source>
        <dbReference type="EMBL" id="KRM61616.1"/>
    </source>
</evidence>
<sequence length="302" mass="34244">MTIHWQTTQIVPASADQVPLRELLEQHWLLPHRIVHFLRIRENVWLNGRYQPMSTPVQAGDQVVLRFSGDEFRTATSNYLVDDTQPVTVLFENDDLLVVNKPAGIKTHPNRQDERGTLMNFVAGHLARQNAVPFMVHRIDQQTSGAVLIAKNPIVVPLLDRLISSRQIHRHYLAITDGVFLEPAGVITLPIGRDEADRRKRQIDGVHAQTARTHYQVLGAYGTHSLVRLQLETGRTHQIRVHLAAMQAPIVGDPLYNERPNAKMMLHGTALTVVLPFTGQKITVNAPNPRYFEESIVKWHLK</sequence>
<dbReference type="GO" id="GO:0009982">
    <property type="term" value="F:pseudouridine synthase activity"/>
    <property type="evidence" value="ECO:0007669"/>
    <property type="project" value="InterPro"/>
</dbReference>
<dbReference type="EMBL" id="AYYY01000025">
    <property type="protein sequence ID" value="KRM61616.1"/>
    <property type="molecule type" value="Genomic_DNA"/>
</dbReference>
<dbReference type="GO" id="GO:0003723">
    <property type="term" value="F:RNA binding"/>
    <property type="evidence" value="ECO:0007669"/>
    <property type="project" value="InterPro"/>
</dbReference>
<evidence type="ECO:0000259" key="5">
    <source>
        <dbReference type="Pfam" id="PF00849"/>
    </source>
</evidence>
<accession>A0A0R2A3P8</accession>
<dbReference type="STRING" id="1423813.FC26_GL001693"/>
<keyword evidence="4" id="KW-0413">Isomerase</keyword>
<dbReference type="PANTHER" id="PTHR21600:SF87">
    <property type="entry name" value="RNA PSEUDOURIDYLATE SYNTHASE DOMAIN-CONTAINING PROTEIN 1"/>
    <property type="match status" value="1"/>
</dbReference>
<evidence type="ECO:0000313" key="7">
    <source>
        <dbReference type="Proteomes" id="UP000051733"/>
    </source>
</evidence>
<dbReference type="Proteomes" id="UP000051733">
    <property type="component" value="Unassembled WGS sequence"/>
</dbReference>
<feature type="active site" evidence="3">
    <location>
        <position position="140"/>
    </location>
</feature>
<dbReference type="EC" id="5.4.99.-" evidence="4"/>
<evidence type="ECO:0000256" key="4">
    <source>
        <dbReference type="RuleBase" id="RU362028"/>
    </source>
</evidence>
<dbReference type="Pfam" id="PF00849">
    <property type="entry name" value="PseudoU_synth_2"/>
    <property type="match status" value="1"/>
</dbReference>
<evidence type="ECO:0000256" key="2">
    <source>
        <dbReference type="ARBA" id="ARBA00010876"/>
    </source>
</evidence>
<name>A0A0R2A3P8_9LACO</name>
<evidence type="ECO:0000256" key="3">
    <source>
        <dbReference type="PIRSR" id="PIRSR606225-1"/>
    </source>
</evidence>
<comment type="similarity">
    <text evidence="2 4">Belongs to the pseudouridine synthase RluA family.</text>
</comment>
<dbReference type="CDD" id="cd02869">
    <property type="entry name" value="PseudoU_synth_RluA_like"/>
    <property type="match status" value="1"/>
</dbReference>
<dbReference type="InterPro" id="IPR006225">
    <property type="entry name" value="PsdUridine_synth_RluC/D"/>
</dbReference>
<keyword evidence="7" id="KW-1185">Reference proteome</keyword>
<comment type="caution">
    <text evidence="6">The sequence shown here is derived from an EMBL/GenBank/DDBJ whole genome shotgun (WGS) entry which is preliminary data.</text>
</comment>
<dbReference type="PATRIC" id="fig|1423813.3.peg.1720"/>
<dbReference type="PROSITE" id="PS01129">
    <property type="entry name" value="PSI_RLU"/>
    <property type="match status" value="1"/>
</dbReference>
<reference evidence="6 7" key="1">
    <citation type="journal article" date="2015" name="Genome Announc.">
        <title>Expanding the biotechnology potential of lactobacilli through comparative genomics of 213 strains and associated genera.</title>
        <authorList>
            <person name="Sun Z."/>
            <person name="Harris H.M."/>
            <person name="McCann A."/>
            <person name="Guo C."/>
            <person name="Argimon S."/>
            <person name="Zhang W."/>
            <person name="Yang X."/>
            <person name="Jeffery I.B."/>
            <person name="Cooney J.C."/>
            <person name="Kagawa T.F."/>
            <person name="Liu W."/>
            <person name="Song Y."/>
            <person name="Salvetti E."/>
            <person name="Wrobel A."/>
            <person name="Rasinkangas P."/>
            <person name="Parkhill J."/>
            <person name="Rea M.C."/>
            <person name="O'Sullivan O."/>
            <person name="Ritari J."/>
            <person name="Douillard F.P."/>
            <person name="Paul Ross R."/>
            <person name="Yang R."/>
            <person name="Briner A.E."/>
            <person name="Felis G.E."/>
            <person name="de Vos W.M."/>
            <person name="Barrangou R."/>
            <person name="Klaenhammer T.R."/>
            <person name="Caufield P.W."/>
            <person name="Cui Y."/>
            <person name="Zhang H."/>
            <person name="O'Toole P.W."/>
        </authorList>
    </citation>
    <scope>NUCLEOTIDE SEQUENCE [LARGE SCALE GENOMIC DNA]</scope>
    <source>
        <strain evidence="6 7">DSM 20634</strain>
    </source>
</reference>
<dbReference type="AlphaFoldDB" id="A0A0R2A3P8"/>
<dbReference type="OrthoDB" id="9773999at2"/>
<dbReference type="InterPro" id="IPR006145">
    <property type="entry name" value="PsdUridine_synth_RsuA/RluA"/>
</dbReference>
<dbReference type="RefSeq" id="WP_057778921.1">
    <property type="nucleotide sequence ID" value="NZ_AYYY01000025.1"/>
</dbReference>
<dbReference type="NCBIfam" id="TIGR00005">
    <property type="entry name" value="rluA_subfam"/>
    <property type="match status" value="1"/>
</dbReference>
<protein>
    <recommendedName>
        <fullName evidence="4">Pseudouridine synthase</fullName>
        <ecNumber evidence="4">5.4.99.-</ecNumber>
    </recommendedName>
</protein>
<evidence type="ECO:0000256" key="1">
    <source>
        <dbReference type="ARBA" id="ARBA00000073"/>
    </source>
</evidence>
<gene>
    <name evidence="6" type="ORF">FC26_GL001693</name>
</gene>
<dbReference type="Gene3D" id="3.30.2350.10">
    <property type="entry name" value="Pseudouridine synthase"/>
    <property type="match status" value="1"/>
</dbReference>
<feature type="domain" description="Pseudouridine synthase RsuA/RluA-like" evidence="5">
    <location>
        <begin position="95"/>
        <end position="245"/>
    </location>
</feature>
<dbReference type="GO" id="GO:0140098">
    <property type="term" value="F:catalytic activity, acting on RNA"/>
    <property type="evidence" value="ECO:0007669"/>
    <property type="project" value="UniProtKB-ARBA"/>
</dbReference>
<dbReference type="InterPro" id="IPR050188">
    <property type="entry name" value="RluA_PseudoU_synthase"/>
</dbReference>
<comment type="function">
    <text evidence="4">Responsible for synthesis of pseudouridine from uracil.</text>
</comment>
<dbReference type="SUPFAM" id="SSF55120">
    <property type="entry name" value="Pseudouridine synthase"/>
    <property type="match status" value="1"/>
</dbReference>
<dbReference type="InterPro" id="IPR006224">
    <property type="entry name" value="PsdUridine_synth_RluA-like_CS"/>
</dbReference>
<proteinExistence type="inferred from homology"/>
<comment type="catalytic activity">
    <reaction evidence="1 4">
        <text>a uridine in RNA = a pseudouridine in RNA</text>
        <dbReference type="Rhea" id="RHEA:48348"/>
        <dbReference type="Rhea" id="RHEA-COMP:12068"/>
        <dbReference type="Rhea" id="RHEA-COMP:12069"/>
        <dbReference type="ChEBI" id="CHEBI:65314"/>
        <dbReference type="ChEBI" id="CHEBI:65315"/>
    </reaction>
</comment>
<dbReference type="PANTHER" id="PTHR21600">
    <property type="entry name" value="MITOCHONDRIAL RNA PSEUDOURIDINE SYNTHASE"/>
    <property type="match status" value="1"/>
</dbReference>
<organism evidence="6 7">
    <name type="scientific">Paucilactobacillus vaccinostercus DSM 20634</name>
    <dbReference type="NCBI Taxonomy" id="1423813"/>
    <lineage>
        <taxon>Bacteria</taxon>
        <taxon>Bacillati</taxon>
        <taxon>Bacillota</taxon>
        <taxon>Bacilli</taxon>
        <taxon>Lactobacillales</taxon>
        <taxon>Lactobacillaceae</taxon>
        <taxon>Paucilactobacillus</taxon>
    </lineage>
</organism>
<dbReference type="GO" id="GO:0000455">
    <property type="term" value="P:enzyme-directed rRNA pseudouridine synthesis"/>
    <property type="evidence" value="ECO:0007669"/>
    <property type="project" value="TreeGrafter"/>
</dbReference>